<evidence type="ECO:0000313" key="4">
    <source>
        <dbReference type="Proteomes" id="UP001301769"/>
    </source>
</evidence>
<name>A0AAN6XVV7_9PEZI</name>
<dbReference type="PANTHER" id="PTHR43130:SF15">
    <property type="entry name" value="THIJ_PFPI FAMILY PROTEIN (AFU_ORTHOLOGUE AFUA_5G14240)"/>
    <property type="match status" value="1"/>
</dbReference>
<protein>
    <submittedName>
        <fullName evidence="3">Class I glutamine amidotransferase-like protein</fullName>
    </submittedName>
</protein>
<gene>
    <name evidence="3" type="ORF">QBC37DRAFT_432814</name>
</gene>
<keyword evidence="1" id="KW-0732">Signal</keyword>
<comment type="caution">
    <text evidence="3">The sequence shown here is derived from an EMBL/GenBank/DDBJ whole genome shotgun (WGS) entry which is preliminary data.</text>
</comment>
<dbReference type="PANTHER" id="PTHR43130">
    <property type="entry name" value="ARAC-FAMILY TRANSCRIPTIONAL REGULATOR"/>
    <property type="match status" value="1"/>
</dbReference>
<dbReference type="InterPro" id="IPR002818">
    <property type="entry name" value="DJ-1/PfpI"/>
</dbReference>
<keyword evidence="3" id="KW-0315">Glutamine amidotransferase</keyword>
<evidence type="ECO:0000256" key="1">
    <source>
        <dbReference type="SAM" id="SignalP"/>
    </source>
</evidence>
<feature type="chain" id="PRO_5042870362" evidence="1">
    <location>
        <begin position="22"/>
        <end position="261"/>
    </location>
</feature>
<feature type="signal peptide" evidence="1">
    <location>
        <begin position="1"/>
        <end position="21"/>
    </location>
</feature>
<dbReference type="Pfam" id="PF01965">
    <property type="entry name" value="DJ-1_PfpI"/>
    <property type="match status" value="1"/>
</dbReference>
<dbReference type="InterPro" id="IPR029062">
    <property type="entry name" value="Class_I_gatase-like"/>
</dbReference>
<proteinExistence type="predicted"/>
<accession>A0AAN6XVV7</accession>
<reference evidence="3" key="2">
    <citation type="submission" date="2023-05" db="EMBL/GenBank/DDBJ databases">
        <authorList>
            <consortium name="Lawrence Berkeley National Laboratory"/>
            <person name="Steindorff A."/>
            <person name="Hensen N."/>
            <person name="Bonometti L."/>
            <person name="Westerberg I."/>
            <person name="Brannstrom I.O."/>
            <person name="Guillou S."/>
            <person name="Cros-Aarteil S."/>
            <person name="Calhoun S."/>
            <person name="Haridas S."/>
            <person name="Kuo A."/>
            <person name="Mondo S."/>
            <person name="Pangilinan J."/>
            <person name="Riley R."/>
            <person name="Labutti K."/>
            <person name="Andreopoulos B."/>
            <person name="Lipzen A."/>
            <person name="Chen C."/>
            <person name="Yanf M."/>
            <person name="Daum C."/>
            <person name="Ng V."/>
            <person name="Clum A."/>
            <person name="Ohm R."/>
            <person name="Martin F."/>
            <person name="Silar P."/>
            <person name="Natvig D."/>
            <person name="Lalanne C."/>
            <person name="Gautier V."/>
            <person name="Ament-Velasquez S.L."/>
            <person name="Kruys A."/>
            <person name="Hutchinson M.I."/>
            <person name="Powell A.J."/>
            <person name="Barry K."/>
            <person name="Miller A.N."/>
            <person name="Grigoriev I.V."/>
            <person name="Debuchy R."/>
            <person name="Gladieux P."/>
            <person name="Thoren M.H."/>
            <person name="Johannesson H."/>
        </authorList>
    </citation>
    <scope>NUCLEOTIDE SEQUENCE</scope>
    <source>
        <strain evidence="3">PSN293</strain>
    </source>
</reference>
<dbReference type="AlphaFoldDB" id="A0AAN6XVV7"/>
<dbReference type="Gene3D" id="3.40.50.880">
    <property type="match status" value="1"/>
</dbReference>
<reference evidence="3" key="1">
    <citation type="journal article" date="2023" name="Mol. Phylogenet. Evol.">
        <title>Genome-scale phylogeny and comparative genomics of the fungal order Sordariales.</title>
        <authorList>
            <person name="Hensen N."/>
            <person name="Bonometti L."/>
            <person name="Westerberg I."/>
            <person name="Brannstrom I.O."/>
            <person name="Guillou S."/>
            <person name="Cros-Aarteil S."/>
            <person name="Calhoun S."/>
            <person name="Haridas S."/>
            <person name="Kuo A."/>
            <person name="Mondo S."/>
            <person name="Pangilinan J."/>
            <person name="Riley R."/>
            <person name="LaButti K."/>
            <person name="Andreopoulos B."/>
            <person name="Lipzen A."/>
            <person name="Chen C."/>
            <person name="Yan M."/>
            <person name="Daum C."/>
            <person name="Ng V."/>
            <person name="Clum A."/>
            <person name="Steindorff A."/>
            <person name="Ohm R.A."/>
            <person name="Martin F."/>
            <person name="Silar P."/>
            <person name="Natvig D.O."/>
            <person name="Lalanne C."/>
            <person name="Gautier V."/>
            <person name="Ament-Velasquez S.L."/>
            <person name="Kruys A."/>
            <person name="Hutchinson M.I."/>
            <person name="Powell A.J."/>
            <person name="Barry K."/>
            <person name="Miller A.N."/>
            <person name="Grigoriev I.V."/>
            <person name="Debuchy R."/>
            <person name="Gladieux P."/>
            <person name="Hiltunen Thoren M."/>
            <person name="Johannesson H."/>
        </authorList>
    </citation>
    <scope>NUCLEOTIDE SEQUENCE</scope>
    <source>
        <strain evidence="3">PSN293</strain>
    </source>
</reference>
<evidence type="ECO:0000313" key="3">
    <source>
        <dbReference type="EMBL" id="KAK4207859.1"/>
    </source>
</evidence>
<keyword evidence="4" id="KW-1185">Reference proteome</keyword>
<evidence type="ECO:0000259" key="2">
    <source>
        <dbReference type="Pfam" id="PF01965"/>
    </source>
</evidence>
<feature type="domain" description="DJ-1/PfpI" evidence="2">
    <location>
        <begin position="41"/>
        <end position="215"/>
    </location>
</feature>
<dbReference type="InterPro" id="IPR052158">
    <property type="entry name" value="INH-QAR"/>
</dbReference>
<dbReference type="CDD" id="cd03139">
    <property type="entry name" value="GATase1_PfpI_2"/>
    <property type="match status" value="1"/>
</dbReference>
<sequence length="261" mass="28412">MVLPNTLSVLLGLCALPAALGHSTCNPTPEVQDPPVKYGMILFRAFEPLDVFGPIQALFMLSRIRHLELALISETMDVVTTEPVVAAMNPMNSLVFPTLPPSHTLATAPKDLDVLIIPGGLGTRSPLINATIEYISKTYPNLQYLLTVCTGSVLAARAGLLDGRRATTNKASWSNNVIYGPKTKWIPHARWVVDGNIWTSSGISAGIDATLAFIEDAYGMANATYVANMMEYDRHTDPAWDPFADVFKPNMTGVLTRRWAV</sequence>
<dbReference type="Proteomes" id="UP001301769">
    <property type="component" value="Unassembled WGS sequence"/>
</dbReference>
<dbReference type="SUPFAM" id="SSF52317">
    <property type="entry name" value="Class I glutamine amidotransferase-like"/>
    <property type="match status" value="1"/>
</dbReference>
<dbReference type="EMBL" id="MU858270">
    <property type="protein sequence ID" value="KAK4207859.1"/>
    <property type="molecule type" value="Genomic_DNA"/>
</dbReference>
<organism evidence="3 4">
    <name type="scientific">Rhypophila decipiens</name>
    <dbReference type="NCBI Taxonomy" id="261697"/>
    <lineage>
        <taxon>Eukaryota</taxon>
        <taxon>Fungi</taxon>
        <taxon>Dikarya</taxon>
        <taxon>Ascomycota</taxon>
        <taxon>Pezizomycotina</taxon>
        <taxon>Sordariomycetes</taxon>
        <taxon>Sordariomycetidae</taxon>
        <taxon>Sordariales</taxon>
        <taxon>Naviculisporaceae</taxon>
        <taxon>Rhypophila</taxon>
    </lineage>
</organism>